<feature type="region of interest" description="Disordered" evidence="1">
    <location>
        <begin position="1"/>
        <end position="23"/>
    </location>
</feature>
<dbReference type="AlphaFoldDB" id="A0A7J9BVR8"/>
<protein>
    <submittedName>
        <fullName evidence="2">Uncharacterized protein</fullName>
    </submittedName>
</protein>
<organism evidence="2 3">
    <name type="scientific">Gossypium gossypioides</name>
    <name type="common">Mexican cotton</name>
    <name type="synonym">Selera gossypioides</name>
    <dbReference type="NCBI Taxonomy" id="34282"/>
    <lineage>
        <taxon>Eukaryota</taxon>
        <taxon>Viridiplantae</taxon>
        <taxon>Streptophyta</taxon>
        <taxon>Embryophyta</taxon>
        <taxon>Tracheophyta</taxon>
        <taxon>Spermatophyta</taxon>
        <taxon>Magnoliopsida</taxon>
        <taxon>eudicotyledons</taxon>
        <taxon>Gunneridae</taxon>
        <taxon>Pentapetalae</taxon>
        <taxon>rosids</taxon>
        <taxon>malvids</taxon>
        <taxon>Malvales</taxon>
        <taxon>Malvaceae</taxon>
        <taxon>Malvoideae</taxon>
        <taxon>Gossypium</taxon>
    </lineage>
</organism>
<gene>
    <name evidence="2" type="ORF">Gogos_013455</name>
</gene>
<evidence type="ECO:0000313" key="2">
    <source>
        <dbReference type="EMBL" id="MBA0740238.1"/>
    </source>
</evidence>
<feature type="compositionally biased region" description="Polar residues" evidence="1">
    <location>
        <begin position="7"/>
        <end position="23"/>
    </location>
</feature>
<accession>A0A7J9BVR8</accession>
<proteinExistence type="predicted"/>
<name>A0A7J9BVR8_GOSGO</name>
<dbReference type="PANTHER" id="PTHR33738:SF1">
    <property type="entry name" value="PLANT_T7H20-70 PROTEIN"/>
    <property type="match status" value="1"/>
</dbReference>
<keyword evidence="3" id="KW-1185">Reference proteome</keyword>
<comment type="caution">
    <text evidence="2">The sequence shown here is derived from an EMBL/GenBank/DDBJ whole genome shotgun (WGS) entry which is preliminary data.</text>
</comment>
<dbReference type="EMBL" id="JABEZY010000006">
    <property type="protein sequence ID" value="MBA0740238.1"/>
    <property type="molecule type" value="Genomic_DNA"/>
</dbReference>
<sequence length="273" mass="30444">MEGKKNVGSSSSSITSKLFGSKDSPPSSSAGIFGSIFAPPSKVPWSFKDSIFFQLGNLKRFKELLFQSCLFYNQSFTKGGEFEGLFVLKAFDDLTLFSFLAQIFGRESLRPAGAKTQHSPNEPWNTKPGGSAQGVVVEGETGNTENRDKSDKYQEQRIYPCHLSSSIYYGGQDVYLYPQGSQSSELDSVFKKDDGEDDSGSATRGNWWQGMKLSNGGLYTTKSLIASQHAYIKEDIDIWEEDYSNQTLQTVSLYYFQEPSKYSYLVSLLLFEG</sequence>
<evidence type="ECO:0000313" key="3">
    <source>
        <dbReference type="Proteomes" id="UP000593579"/>
    </source>
</evidence>
<reference evidence="2 3" key="1">
    <citation type="journal article" date="2019" name="Genome Biol. Evol.">
        <title>Insights into the evolution of the New World diploid cottons (Gossypium, subgenus Houzingenia) based on genome sequencing.</title>
        <authorList>
            <person name="Grover C.E."/>
            <person name="Arick M.A. 2nd"/>
            <person name="Thrash A."/>
            <person name="Conover J.L."/>
            <person name="Sanders W.S."/>
            <person name="Peterson D.G."/>
            <person name="Frelichowski J.E."/>
            <person name="Scheffler J.A."/>
            <person name="Scheffler B.E."/>
            <person name="Wendel J.F."/>
        </authorList>
    </citation>
    <scope>NUCLEOTIDE SEQUENCE [LARGE SCALE GENOMIC DNA]</scope>
    <source>
        <strain evidence="2">5</strain>
        <tissue evidence="2">Leaf</tissue>
    </source>
</reference>
<dbReference type="OrthoDB" id="1423981at2759"/>
<feature type="region of interest" description="Disordered" evidence="1">
    <location>
        <begin position="186"/>
        <end position="205"/>
    </location>
</feature>
<dbReference type="PANTHER" id="PTHR33738">
    <property type="entry name" value="EMB|CAB82975.1"/>
    <property type="match status" value="1"/>
</dbReference>
<feature type="region of interest" description="Disordered" evidence="1">
    <location>
        <begin position="111"/>
        <end position="151"/>
    </location>
</feature>
<dbReference type="Proteomes" id="UP000593579">
    <property type="component" value="Unassembled WGS sequence"/>
</dbReference>
<evidence type="ECO:0000256" key="1">
    <source>
        <dbReference type="SAM" id="MobiDB-lite"/>
    </source>
</evidence>